<dbReference type="GO" id="GO:0007052">
    <property type="term" value="P:mitotic spindle organization"/>
    <property type="evidence" value="ECO:0007669"/>
    <property type="project" value="TreeGrafter"/>
</dbReference>
<sequence>MAFDPRRVPIPNLPGNHIYRAGEYRKTRPQTFTYVNGIPLVLDQGVAGSALPLSAFPGSPRKPADGAGDAAANANAASSIGLEEATANWKIGTQAATIQPALPAWVAFDRMVLRFYAYFKESVPECEEENFRIRACVLLYYLEDGSLSVVEPKQDNSGLDQGTFLKRHRIPKADGSEVVLADLRIGGQLELYSRVFVILACDPFTRKFMTREGIELAPDQAMPEDPHARLVKQKEAAQQALHQHKTAGRLTGDDPYKFFTNDRKVLRFNCYWDDSGSLYGDVRLYELHYYLADDTVEVVEVLGGNSGRDPFPRFLHRMRLPKTTPVIGARPLSAASRARQDQDVYTWQELRIGSPVQELRIGSPVRVYNRTMWLYDCDDFTRRWYRDKLGLGDAALAPRPLQALQKQARPPIQVPPNTSGIGSELDSLQNVYHLVPKAVQPDFNHFVQNDGKVLRFTGRMVDAPGGPVNDTDAERRFVVSYYLSDDSIQIFEPPLRNSGIAGGKFLERRKLVKPGSREEYNQHDMFMGARIAASGRTFELTDADDYTLKYMEAYRRLFPKSDYHLIISKLHAGIGAASAGERLRTAMLALDPEGSGSVPCADLQRTLAELGVGMTLHEVATVARQLSSGASHHQVSILGFLSAVDVQ</sequence>
<dbReference type="FunFam" id="2.30.29.170:FF:000004">
    <property type="entry name" value="EF-hand domain containing 2"/>
    <property type="match status" value="1"/>
</dbReference>
<dbReference type="GO" id="GO:0060285">
    <property type="term" value="P:cilium-dependent cell motility"/>
    <property type="evidence" value="ECO:0007669"/>
    <property type="project" value="TreeGrafter"/>
</dbReference>
<keyword evidence="6" id="KW-0966">Cell projection</keyword>
<reference evidence="8 9" key="1">
    <citation type="journal article" date="2024" name="Nat. Commun.">
        <title>Phylogenomics reveals the evolutionary origins of lichenization in chlorophyte algae.</title>
        <authorList>
            <person name="Puginier C."/>
            <person name="Libourel C."/>
            <person name="Otte J."/>
            <person name="Skaloud P."/>
            <person name="Haon M."/>
            <person name="Grisel S."/>
            <person name="Petersen M."/>
            <person name="Berrin J.G."/>
            <person name="Delaux P.M."/>
            <person name="Dal Grande F."/>
            <person name="Keller J."/>
        </authorList>
    </citation>
    <scope>NUCLEOTIDE SEQUENCE [LARGE SCALE GENOMIC DNA]</scope>
    <source>
        <strain evidence="8 9">SAG 2043</strain>
    </source>
</reference>
<dbReference type="PROSITE" id="PS51336">
    <property type="entry name" value="DM10"/>
    <property type="match status" value="3"/>
</dbReference>
<dbReference type="InterPro" id="IPR006602">
    <property type="entry name" value="DM10_dom"/>
</dbReference>
<keyword evidence="9" id="KW-1185">Reference proteome</keyword>
<comment type="subcellular location">
    <subcellularLocation>
        <location evidence="1">Cell projection</location>
        <location evidence="1">Cilium</location>
    </subcellularLocation>
    <subcellularLocation>
        <location evidence="2">Cytoplasm</location>
        <location evidence="2">Cytoskeleton</location>
    </subcellularLocation>
</comment>
<gene>
    <name evidence="8" type="ORF">WJX72_000760</name>
</gene>
<evidence type="ECO:0000313" key="8">
    <source>
        <dbReference type="EMBL" id="KAK9828561.1"/>
    </source>
</evidence>
<evidence type="ECO:0000313" key="9">
    <source>
        <dbReference type="Proteomes" id="UP001489004"/>
    </source>
</evidence>
<dbReference type="FunFam" id="2.30.29.170:FF:000002">
    <property type="entry name" value="EF-hand domain (C-terminal) containing 1"/>
    <property type="match status" value="1"/>
</dbReference>
<dbReference type="EMBL" id="JALJOR010000001">
    <property type="protein sequence ID" value="KAK9828561.1"/>
    <property type="molecule type" value="Genomic_DNA"/>
</dbReference>
<dbReference type="Proteomes" id="UP001489004">
    <property type="component" value="Unassembled WGS sequence"/>
</dbReference>
<dbReference type="SMART" id="SM00676">
    <property type="entry name" value="DM10"/>
    <property type="match status" value="3"/>
</dbReference>
<name>A0AAW1R566_9CHLO</name>
<evidence type="ECO:0000256" key="5">
    <source>
        <dbReference type="ARBA" id="ARBA00023212"/>
    </source>
</evidence>
<protein>
    <recommendedName>
        <fullName evidence="7">DM10 domain-containing protein</fullName>
    </recommendedName>
</protein>
<dbReference type="PANTHER" id="PTHR12086">
    <property type="entry name" value="EF-HAND DOMAIN C-TERMINAL CONTAINING PROTEIN"/>
    <property type="match status" value="1"/>
</dbReference>
<dbReference type="Gene3D" id="2.30.29.170">
    <property type="match status" value="3"/>
</dbReference>
<dbReference type="Pfam" id="PF06565">
    <property type="entry name" value="DM10_dom"/>
    <property type="match status" value="3"/>
</dbReference>
<proteinExistence type="predicted"/>
<evidence type="ECO:0000256" key="3">
    <source>
        <dbReference type="ARBA" id="ARBA00022490"/>
    </source>
</evidence>
<feature type="domain" description="DM10" evidence="7">
    <location>
        <begin position="450"/>
        <end position="555"/>
    </location>
</feature>
<evidence type="ECO:0000256" key="4">
    <source>
        <dbReference type="ARBA" id="ARBA00022737"/>
    </source>
</evidence>
<dbReference type="GO" id="GO:0000281">
    <property type="term" value="P:mitotic cytokinesis"/>
    <property type="evidence" value="ECO:0007669"/>
    <property type="project" value="TreeGrafter"/>
</dbReference>
<keyword evidence="4" id="KW-0677">Repeat</keyword>
<feature type="domain" description="DM10" evidence="7">
    <location>
        <begin position="262"/>
        <end position="389"/>
    </location>
</feature>
<comment type="caution">
    <text evidence="8">The sequence shown here is derived from an EMBL/GenBank/DDBJ whole genome shotgun (WGS) entry which is preliminary data.</text>
</comment>
<evidence type="ECO:0000256" key="1">
    <source>
        <dbReference type="ARBA" id="ARBA00004138"/>
    </source>
</evidence>
<dbReference type="GO" id="GO:0043014">
    <property type="term" value="F:alpha-tubulin binding"/>
    <property type="evidence" value="ECO:0007669"/>
    <property type="project" value="TreeGrafter"/>
</dbReference>
<evidence type="ECO:0000259" key="7">
    <source>
        <dbReference type="PROSITE" id="PS51336"/>
    </source>
</evidence>
<keyword evidence="5" id="KW-0206">Cytoskeleton</keyword>
<feature type="domain" description="DM10" evidence="7">
    <location>
        <begin position="109"/>
        <end position="213"/>
    </location>
</feature>
<keyword evidence="3" id="KW-0963">Cytoplasm</keyword>
<dbReference type="InterPro" id="IPR040193">
    <property type="entry name" value="EFHC1/EFHC2/EFHB"/>
</dbReference>
<organism evidence="8 9">
    <name type="scientific">[Myrmecia] bisecta</name>
    <dbReference type="NCBI Taxonomy" id="41462"/>
    <lineage>
        <taxon>Eukaryota</taxon>
        <taxon>Viridiplantae</taxon>
        <taxon>Chlorophyta</taxon>
        <taxon>core chlorophytes</taxon>
        <taxon>Trebouxiophyceae</taxon>
        <taxon>Trebouxiales</taxon>
        <taxon>Trebouxiaceae</taxon>
        <taxon>Myrmecia</taxon>
    </lineage>
</organism>
<dbReference type="GO" id="GO:0072686">
    <property type="term" value="C:mitotic spindle"/>
    <property type="evidence" value="ECO:0007669"/>
    <property type="project" value="TreeGrafter"/>
</dbReference>
<dbReference type="GO" id="GO:0005930">
    <property type="term" value="C:axoneme"/>
    <property type="evidence" value="ECO:0007669"/>
    <property type="project" value="TreeGrafter"/>
</dbReference>
<accession>A0AAW1R566</accession>
<evidence type="ECO:0000256" key="6">
    <source>
        <dbReference type="ARBA" id="ARBA00023273"/>
    </source>
</evidence>
<dbReference type="PANTHER" id="PTHR12086:SF9">
    <property type="entry name" value="EF-HAND DOMAIN-CONTAINING PROTEIN 1"/>
    <property type="match status" value="1"/>
</dbReference>
<dbReference type="AlphaFoldDB" id="A0AAW1R566"/>
<evidence type="ECO:0000256" key="2">
    <source>
        <dbReference type="ARBA" id="ARBA00004245"/>
    </source>
</evidence>